<dbReference type="NCBIfam" id="NF046037">
    <property type="entry name" value="carphisopro"/>
    <property type="match status" value="1"/>
</dbReference>
<dbReference type="SUPFAM" id="SSF47413">
    <property type="entry name" value="lambda repressor-like DNA-binding domains"/>
    <property type="match status" value="1"/>
</dbReference>
<protein>
    <recommendedName>
        <fullName evidence="2">HTH cro/C1-type domain-containing protein</fullName>
    </recommendedName>
</protein>
<dbReference type="InterPro" id="IPR010982">
    <property type="entry name" value="Lambda_DNA-bd_dom_sf"/>
</dbReference>
<sequence>MKVIQGIIDAFGGLRPMARKLGVTHQIIYDWRKRGVIPGKRQQQVSGLAAELGIGLSSFKCPQCGRFYSDT</sequence>
<gene>
    <name evidence="1" type="ORF">LCGC14_2114240</name>
</gene>
<reference evidence="1" key="1">
    <citation type="journal article" date="2015" name="Nature">
        <title>Complex archaea that bridge the gap between prokaryotes and eukaryotes.</title>
        <authorList>
            <person name="Spang A."/>
            <person name="Saw J.H."/>
            <person name="Jorgensen S.L."/>
            <person name="Zaremba-Niedzwiedzka K."/>
            <person name="Martijn J."/>
            <person name="Lind A.E."/>
            <person name="van Eijk R."/>
            <person name="Schleper C."/>
            <person name="Guy L."/>
            <person name="Ettema T.J."/>
        </authorList>
    </citation>
    <scope>NUCLEOTIDE SEQUENCE</scope>
</reference>
<dbReference type="Gene3D" id="1.10.260.40">
    <property type="entry name" value="lambda repressor-like DNA-binding domains"/>
    <property type="match status" value="1"/>
</dbReference>
<evidence type="ECO:0008006" key="2">
    <source>
        <dbReference type="Google" id="ProtNLM"/>
    </source>
</evidence>
<dbReference type="InterPro" id="IPR059216">
    <property type="entry name" value="LeuA_carph_isopro_dom"/>
</dbReference>
<dbReference type="EMBL" id="LAZR01026189">
    <property type="protein sequence ID" value="KKL69514.1"/>
    <property type="molecule type" value="Genomic_DNA"/>
</dbReference>
<name>A0A0F9E6A5_9ZZZZ</name>
<organism evidence="1">
    <name type="scientific">marine sediment metagenome</name>
    <dbReference type="NCBI Taxonomy" id="412755"/>
    <lineage>
        <taxon>unclassified sequences</taxon>
        <taxon>metagenomes</taxon>
        <taxon>ecological metagenomes</taxon>
    </lineage>
</organism>
<proteinExistence type="predicted"/>
<dbReference type="GO" id="GO:0003677">
    <property type="term" value="F:DNA binding"/>
    <property type="evidence" value="ECO:0007669"/>
    <property type="project" value="InterPro"/>
</dbReference>
<accession>A0A0F9E6A5</accession>
<dbReference type="AlphaFoldDB" id="A0A0F9E6A5"/>
<evidence type="ECO:0000313" key="1">
    <source>
        <dbReference type="EMBL" id="KKL69514.1"/>
    </source>
</evidence>
<comment type="caution">
    <text evidence="1">The sequence shown here is derived from an EMBL/GenBank/DDBJ whole genome shotgun (WGS) entry which is preliminary data.</text>
</comment>